<comment type="caution">
    <text evidence="2">The sequence shown here is derived from an EMBL/GenBank/DDBJ whole genome shotgun (WGS) entry which is preliminary data.</text>
</comment>
<sequence>MGLAQAELLVDMPRHLGQANVADFTGESPLPQTDSIPSEDFLFASDARSSHNTASKTIILTTKGNRSENTSSCSNVKISNGGFGGHSQVSGLNSGVPVCQQLCGVCLAPIVAGKTDPGLGTLEELIIRQSSRIQASIELAGHVYHAPCANFWVNRIRFSLPALVPP</sequence>
<feature type="domain" description="Synergin gamma C-terminal" evidence="1">
    <location>
        <begin position="91"/>
        <end position="163"/>
    </location>
</feature>
<accession>A0A448WW01</accession>
<evidence type="ECO:0000259" key="1">
    <source>
        <dbReference type="Pfam" id="PF25999"/>
    </source>
</evidence>
<evidence type="ECO:0000313" key="3">
    <source>
        <dbReference type="Proteomes" id="UP000784294"/>
    </source>
</evidence>
<dbReference type="Pfam" id="PF25999">
    <property type="entry name" value="SYNRG_C"/>
    <property type="match status" value="1"/>
</dbReference>
<dbReference type="InterPro" id="IPR059024">
    <property type="entry name" value="SYNRG_C"/>
</dbReference>
<gene>
    <name evidence="2" type="ORF">PXEA_LOCUS14935</name>
</gene>
<keyword evidence="3" id="KW-1185">Reference proteome</keyword>
<dbReference type="OrthoDB" id="6270527at2759"/>
<reference evidence="2" key="1">
    <citation type="submission" date="2018-11" db="EMBL/GenBank/DDBJ databases">
        <authorList>
            <consortium name="Pathogen Informatics"/>
        </authorList>
    </citation>
    <scope>NUCLEOTIDE SEQUENCE</scope>
</reference>
<dbReference type="EMBL" id="CAAALY010051617">
    <property type="protein sequence ID" value="VEL21495.1"/>
    <property type="molecule type" value="Genomic_DNA"/>
</dbReference>
<organism evidence="2 3">
    <name type="scientific">Protopolystoma xenopodis</name>
    <dbReference type="NCBI Taxonomy" id="117903"/>
    <lineage>
        <taxon>Eukaryota</taxon>
        <taxon>Metazoa</taxon>
        <taxon>Spiralia</taxon>
        <taxon>Lophotrochozoa</taxon>
        <taxon>Platyhelminthes</taxon>
        <taxon>Monogenea</taxon>
        <taxon>Polyopisthocotylea</taxon>
        <taxon>Polystomatidea</taxon>
        <taxon>Polystomatidae</taxon>
        <taxon>Protopolystoma</taxon>
    </lineage>
</organism>
<dbReference type="Proteomes" id="UP000784294">
    <property type="component" value="Unassembled WGS sequence"/>
</dbReference>
<proteinExistence type="predicted"/>
<name>A0A448WW01_9PLAT</name>
<dbReference type="AlphaFoldDB" id="A0A448WW01"/>
<evidence type="ECO:0000313" key="2">
    <source>
        <dbReference type="EMBL" id="VEL21495.1"/>
    </source>
</evidence>
<protein>
    <recommendedName>
        <fullName evidence="1">Synergin gamma C-terminal domain-containing protein</fullName>
    </recommendedName>
</protein>